<dbReference type="EMBL" id="MZ648215">
    <property type="protein sequence ID" value="UCR92080.1"/>
    <property type="molecule type" value="Genomic_DNA"/>
</dbReference>
<dbReference type="InterPro" id="IPR020335">
    <property type="entry name" value="Phage_T7_Gp13"/>
</dbReference>
<reference evidence="1 2" key="1">
    <citation type="submission" date="2021-07" db="EMBL/GenBank/DDBJ databases">
        <authorList>
            <person name="Chang J."/>
            <person name="Qu Y."/>
            <person name="Liang Y."/>
        </authorList>
    </citation>
    <scope>NUCLEOTIDE SEQUENCE [LARGE SCALE GENOMIC DNA]</scope>
</reference>
<proteinExistence type="predicted"/>
<organism evidence="1 2">
    <name type="scientific">Escherichia phage vB_EcoP_IMEP24</name>
    <dbReference type="NCBI Taxonomy" id="2866662"/>
    <lineage>
        <taxon>Viruses</taxon>
        <taxon>Duplodnaviria</taxon>
        <taxon>Heunggongvirae</taxon>
        <taxon>Uroviricota</taxon>
        <taxon>Caudoviricetes</taxon>
        <taxon>Autographivirales</taxon>
        <taxon>Autotranscriptaviridae</taxon>
        <taxon>Studiervirinae</taxon>
        <taxon>Kayfunavirus</taxon>
        <taxon>Kayfunavirus IMEP24</taxon>
    </lineage>
</organism>
<name>A0AAE9C1J0_9CAUD</name>
<keyword evidence="2" id="KW-1185">Reference proteome</keyword>
<protein>
    <submittedName>
        <fullName evidence="1">Internal virion protein A</fullName>
    </submittedName>
</protein>
<dbReference type="Pfam" id="PF11090">
    <property type="entry name" value="Phage_T7_Gp13"/>
    <property type="match status" value="1"/>
</dbReference>
<evidence type="ECO:0000313" key="2">
    <source>
        <dbReference type="Proteomes" id="UP000827614"/>
    </source>
</evidence>
<evidence type="ECO:0000313" key="1">
    <source>
        <dbReference type="EMBL" id="UCR92080.1"/>
    </source>
</evidence>
<dbReference type="Proteomes" id="UP000827614">
    <property type="component" value="Segment"/>
</dbReference>
<sequence>MYIRKATDVDVWYAAAQLTDDDLKECKANYGTTEGLTERLKAHLTSSSVVLTNAVGEIYAYGGNQGDNVWFLTTRMTERLTPEGKREFRERIMEYRDKMMEDYPVLWNYVWEGSEAHIRFLKSIGAKFHDDKWTRSPVTGEVFILFTISKEDVCVNQFQ</sequence>
<accession>A0AAE9C1J0</accession>